<dbReference type="InterPro" id="IPR026392">
    <property type="entry name" value="Exo/Archaeosortase_dom"/>
</dbReference>
<reference evidence="10" key="1">
    <citation type="journal article" date="2019" name="Int. J. Syst. Evol. Microbiol.">
        <title>The Global Catalogue of Microorganisms (GCM) 10K type strain sequencing project: providing services to taxonomists for standard genome sequencing and annotation.</title>
        <authorList>
            <consortium name="The Broad Institute Genomics Platform"/>
            <consortium name="The Broad Institute Genome Sequencing Center for Infectious Disease"/>
            <person name="Wu L."/>
            <person name="Ma J."/>
        </authorList>
    </citation>
    <scope>NUCLEOTIDE SEQUENCE [LARGE SCALE GENOMIC DNA]</scope>
    <source>
        <strain evidence="10">CGMCC 4.1469</strain>
    </source>
</reference>
<comment type="subcellular location">
    <subcellularLocation>
        <location evidence="1">Cell membrane</location>
        <topology evidence="1">Multi-pass membrane protein</topology>
    </subcellularLocation>
</comment>
<evidence type="ECO:0000256" key="3">
    <source>
        <dbReference type="ARBA" id="ARBA00022670"/>
    </source>
</evidence>
<organism evidence="9 10">
    <name type="scientific">Prosthecobacter fluviatilis</name>
    <dbReference type="NCBI Taxonomy" id="445931"/>
    <lineage>
        <taxon>Bacteria</taxon>
        <taxon>Pseudomonadati</taxon>
        <taxon>Verrucomicrobiota</taxon>
        <taxon>Verrucomicrobiia</taxon>
        <taxon>Verrucomicrobiales</taxon>
        <taxon>Verrucomicrobiaceae</taxon>
        <taxon>Prosthecobacter</taxon>
    </lineage>
</organism>
<feature type="transmembrane region" description="Helical" evidence="8">
    <location>
        <begin position="165"/>
        <end position="184"/>
    </location>
</feature>
<evidence type="ECO:0000256" key="2">
    <source>
        <dbReference type="ARBA" id="ARBA00022475"/>
    </source>
</evidence>
<feature type="transmembrane region" description="Helical" evidence="8">
    <location>
        <begin position="196"/>
        <end position="221"/>
    </location>
</feature>
<evidence type="ECO:0000256" key="7">
    <source>
        <dbReference type="ARBA" id="ARBA00023136"/>
    </source>
</evidence>
<proteinExistence type="predicted"/>
<feature type="transmembrane region" description="Helical" evidence="8">
    <location>
        <begin position="280"/>
        <end position="300"/>
    </location>
</feature>
<keyword evidence="2" id="KW-1003">Cell membrane</keyword>
<dbReference type="NCBIfam" id="TIGR02602">
    <property type="entry name" value="8TM_EpsH"/>
    <property type="match status" value="1"/>
</dbReference>
<keyword evidence="5" id="KW-0378">Hydrolase</keyword>
<keyword evidence="6 8" id="KW-1133">Transmembrane helix</keyword>
<dbReference type="InterPro" id="IPR019127">
    <property type="entry name" value="Exosortase"/>
</dbReference>
<sequence>MRHWLTSSSLALALLAASGMLMIAVQPYAAGYGPFRQSILAELFMQWKDPTWQHGALLPFIAGFLALRRQKEVVELPAGSTFWGLPLIVLSLFLYFAGFRANSFYCGYLAIMLLLAGGSLWLEGAARSRVRLFSWVMLGFMWPLPFLEESVGYQMRLLMVKTTGFVLNAVGVDALVSGTALQSMPDISLGRKAGDLFSVGIAAPCSGMRSLFALLVVGALFSYFRQRVLWRRLLLFVMILPVAIVANMTRILVLIFSAMIFGQQWAIGDAEKEVSAFHEFTGIVVFLVALLLLQFVSGVLDRLCGGADSKRTRTVSRQVVAPVP</sequence>
<evidence type="ECO:0000256" key="6">
    <source>
        <dbReference type="ARBA" id="ARBA00022989"/>
    </source>
</evidence>
<feature type="transmembrane region" description="Helical" evidence="8">
    <location>
        <begin position="233"/>
        <end position="260"/>
    </location>
</feature>
<keyword evidence="3" id="KW-0645">Protease</keyword>
<evidence type="ECO:0000313" key="10">
    <source>
        <dbReference type="Proteomes" id="UP001596052"/>
    </source>
</evidence>
<dbReference type="Pfam" id="PF09721">
    <property type="entry name" value="Exosortase_EpsH"/>
    <property type="match status" value="1"/>
</dbReference>
<dbReference type="InterPro" id="IPR013426">
    <property type="entry name" value="EpsH-like"/>
</dbReference>
<gene>
    <name evidence="9" type="ORF">ACFQDI_22205</name>
</gene>
<keyword evidence="4 8" id="KW-0812">Transmembrane</keyword>
<accession>A0ABW0KXZ2</accession>
<dbReference type="Proteomes" id="UP001596052">
    <property type="component" value="Unassembled WGS sequence"/>
</dbReference>
<protein>
    <submittedName>
        <fullName evidence="9">Exosortase/archaeosortase family protein</fullName>
    </submittedName>
</protein>
<feature type="transmembrane region" description="Helical" evidence="8">
    <location>
        <begin position="102"/>
        <end position="122"/>
    </location>
</feature>
<keyword evidence="7 8" id="KW-0472">Membrane</keyword>
<dbReference type="RefSeq" id="WP_377171080.1">
    <property type="nucleotide sequence ID" value="NZ_JBHSMQ010000011.1"/>
</dbReference>
<dbReference type="NCBIfam" id="TIGR04178">
    <property type="entry name" value="exo_archaeo"/>
    <property type="match status" value="1"/>
</dbReference>
<evidence type="ECO:0000256" key="8">
    <source>
        <dbReference type="SAM" id="Phobius"/>
    </source>
</evidence>
<evidence type="ECO:0000313" key="9">
    <source>
        <dbReference type="EMBL" id="MFC5457598.1"/>
    </source>
</evidence>
<name>A0ABW0KXZ2_9BACT</name>
<comment type="caution">
    <text evidence="9">The sequence shown here is derived from an EMBL/GenBank/DDBJ whole genome shotgun (WGS) entry which is preliminary data.</text>
</comment>
<feature type="transmembrane region" description="Helical" evidence="8">
    <location>
        <begin position="74"/>
        <end position="96"/>
    </location>
</feature>
<feature type="transmembrane region" description="Helical" evidence="8">
    <location>
        <begin position="51"/>
        <end position="67"/>
    </location>
</feature>
<dbReference type="EMBL" id="JBHSMQ010000011">
    <property type="protein sequence ID" value="MFC5457598.1"/>
    <property type="molecule type" value="Genomic_DNA"/>
</dbReference>
<evidence type="ECO:0000256" key="5">
    <source>
        <dbReference type="ARBA" id="ARBA00022801"/>
    </source>
</evidence>
<evidence type="ECO:0000256" key="1">
    <source>
        <dbReference type="ARBA" id="ARBA00004651"/>
    </source>
</evidence>
<keyword evidence="10" id="KW-1185">Reference proteome</keyword>
<evidence type="ECO:0000256" key="4">
    <source>
        <dbReference type="ARBA" id="ARBA00022692"/>
    </source>
</evidence>